<dbReference type="PANTHER" id="PTHR45024">
    <property type="entry name" value="DEHYDROGENASES, SHORT CHAIN"/>
    <property type="match status" value="1"/>
</dbReference>
<dbReference type="PANTHER" id="PTHR45024:SF2">
    <property type="entry name" value="SCP2 DOMAIN-CONTAINING PROTEIN"/>
    <property type="match status" value="1"/>
</dbReference>
<gene>
    <name evidence="5" type="ORF">GCM10008024_34160</name>
    <name evidence="6" type="ORF">SAMN05444006_12136</name>
</gene>
<comment type="caution">
    <text evidence="5">The sequence shown here is derived from an EMBL/GenBank/DDBJ whole genome shotgun (WGS) entry which is preliminary data.</text>
</comment>
<accession>A0AAN5A0V0</accession>
<dbReference type="RefSeq" id="WP_035838287.1">
    <property type="nucleotide sequence ID" value="NZ_BNAB01000020.1"/>
</dbReference>
<name>A0AAN5A0V0_9RHOB</name>
<keyword evidence="7" id="KW-1185">Reference proteome</keyword>
<dbReference type="GO" id="GO:0016491">
    <property type="term" value="F:oxidoreductase activity"/>
    <property type="evidence" value="ECO:0007669"/>
    <property type="project" value="UniProtKB-KW"/>
</dbReference>
<evidence type="ECO:0000256" key="3">
    <source>
        <dbReference type="RuleBase" id="RU000363"/>
    </source>
</evidence>
<dbReference type="EMBL" id="FNOB01000021">
    <property type="protein sequence ID" value="SDX60421.1"/>
    <property type="molecule type" value="Genomic_DNA"/>
</dbReference>
<dbReference type="InterPro" id="IPR002347">
    <property type="entry name" value="SDR_fam"/>
</dbReference>
<evidence type="ECO:0000313" key="8">
    <source>
        <dbReference type="Proteomes" id="UP000634647"/>
    </source>
</evidence>
<dbReference type="PROSITE" id="PS00061">
    <property type="entry name" value="ADH_SHORT"/>
    <property type="match status" value="1"/>
</dbReference>
<evidence type="ECO:0000313" key="6">
    <source>
        <dbReference type="EMBL" id="SDX60421.1"/>
    </source>
</evidence>
<dbReference type="EMBL" id="BNAB01000020">
    <property type="protein sequence ID" value="GHE04970.1"/>
    <property type="molecule type" value="Genomic_DNA"/>
</dbReference>
<organism evidence="5 8">
    <name type="scientific">Allgaiera indica</name>
    <dbReference type="NCBI Taxonomy" id="765699"/>
    <lineage>
        <taxon>Bacteria</taxon>
        <taxon>Pseudomonadati</taxon>
        <taxon>Pseudomonadota</taxon>
        <taxon>Alphaproteobacteria</taxon>
        <taxon>Rhodobacterales</taxon>
        <taxon>Paracoccaceae</taxon>
        <taxon>Allgaiera</taxon>
    </lineage>
</organism>
<dbReference type="Pfam" id="PF00106">
    <property type="entry name" value="adh_short"/>
    <property type="match status" value="1"/>
</dbReference>
<dbReference type="PRINTS" id="PR00080">
    <property type="entry name" value="SDRFAMILY"/>
</dbReference>
<comment type="similarity">
    <text evidence="1 3">Belongs to the short-chain dehydrogenases/reductases (SDR) family.</text>
</comment>
<protein>
    <submittedName>
        <fullName evidence="5">3-oxoacyl-ACP reductase</fullName>
    </submittedName>
    <submittedName>
        <fullName evidence="6">NAD(P)-dependent dehydrogenase, short-chain alcohol dehydrogenase family</fullName>
    </submittedName>
</protein>
<evidence type="ECO:0000259" key="4">
    <source>
        <dbReference type="SMART" id="SM00822"/>
    </source>
</evidence>
<feature type="domain" description="Ketoreductase" evidence="4">
    <location>
        <begin position="7"/>
        <end position="184"/>
    </location>
</feature>
<keyword evidence="2" id="KW-0560">Oxidoreductase</keyword>
<evidence type="ECO:0000256" key="2">
    <source>
        <dbReference type="ARBA" id="ARBA00023002"/>
    </source>
</evidence>
<reference evidence="5" key="3">
    <citation type="submission" date="2023-06" db="EMBL/GenBank/DDBJ databases">
        <authorList>
            <person name="Sun Q."/>
            <person name="Zhou Y."/>
        </authorList>
    </citation>
    <scope>NUCLEOTIDE SEQUENCE</scope>
    <source>
        <strain evidence="5">CGMCC 1.10859</strain>
    </source>
</reference>
<reference evidence="5" key="1">
    <citation type="journal article" date="2014" name="Int. J. Syst. Evol. Microbiol.">
        <title>Complete genome sequence of Corynebacterium casei LMG S-19264T (=DSM 44701T), isolated from a smear-ripened cheese.</title>
        <authorList>
            <consortium name="US DOE Joint Genome Institute (JGI-PGF)"/>
            <person name="Walter F."/>
            <person name="Albersmeier A."/>
            <person name="Kalinowski J."/>
            <person name="Ruckert C."/>
        </authorList>
    </citation>
    <scope>NUCLEOTIDE SEQUENCE</scope>
    <source>
        <strain evidence="5">CGMCC 1.10859</strain>
    </source>
</reference>
<reference evidence="6 7" key="2">
    <citation type="submission" date="2016-10" db="EMBL/GenBank/DDBJ databases">
        <authorList>
            <person name="Varghese N."/>
            <person name="Submissions S."/>
        </authorList>
    </citation>
    <scope>NUCLEOTIDE SEQUENCE [LARGE SCALE GENOMIC DNA]</scope>
    <source>
        <strain evidence="6 7">DSM 24802</strain>
    </source>
</reference>
<evidence type="ECO:0000313" key="7">
    <source>
        <dbReference type="Proteomes" id="UP000199541"/>
    </source>
</evidence>
<dbReference type="SUPFAM" id="SSF51735">
    <property type="entry name" value="NAD(P)-binding Rossmann-fold domains"/>
    <property type="match status" value="1"/>
</dbReference>
<dbReference type="InterPro" id="IPR057326">
    <property type="entry name" value="KR_dom"/>
</dbReference>
<dbReference type="InterPro" id="IPR036291">
    <property type="entry name" value="NAD(P)-bd_dom_sf"/>
</dbReference>
<dbReference type="Proteomes" id="UP000634647">
    <property type="component" value="Unassembled WGS sequence"/>
</dbReference>
<dbReference type="AlphaFoldDB" id="A0AAN5A0V0"/>
<dbReference type="SMART" id="SM00822">
    <property type="entry name" value="PKS_KR"/>
    <property type="match status" value="1"/>
</dbReference>
<dbReference type="PRINTS" id="PR00081">
    <property type="entry name" value="GDHRDH"/>
</dbReference>
<dbReference type="InterPro" id="IPR051687">
    <property type="entry name" value="Peroxisomal_Beta-Oxidation"/>
</dbReference>
<dbReference type="Gene3D" id="3.40.50.720">
    <property type="entry name" value="NAD(P)-binding Rossmann-like Domain"/>
    <property type="match status" value="1"/>
</dbReference>
<sequence length="294" mass="30955">MIRFDDRVAIVTGAGAGLGRAHALGLAARGARVVVNDPKGAAEVAEEIRAMGGEAIAHAGDVASEFDVTDMVSRTMARWGRIDILVNNAGILRDRSFAKMSHEDLRRVIAVHLLGSAICSHAVWPIMREQRYGRVVFTTSSSGLYGNFGQANYGSAKAGMIGLMNVLHIEGEKYDIRVNALSPTALTAMTEGLFEEAASEVLTPESIAPGLLWLVSDEAPSRFVLAAGGGCFARVMVAETPGICLTGDDLTPEAVAAQADRIADATGAQELQGAFLQTEKFARQALAALGRDGS</sequence>
<dbReference type="Proteomes" id="UP000199541">
    <property type="component" value="Unassembled WGS sequence"/>
</dbReference>
<evidence type="ECO:0000313" key="5">
    <source>
        <dbReference type="EMBL" id="GHE04970.1"/>
    </source>
</evidence>
<evidence type="ECO:0000256" key="1">
    <source>
        <dbReference type="ARBA" id="ARBA00006484"/>
    </source>
</evidence>
<proteinExistence type="inferred from homology"/>
<dbReference type="InterPro" id="IPR020904">
    <property type="entry name" value="Sc_DH/Rdtase_CS"/>
</dbReference>